<dbReference type="OrthoDB" id="6460585at2759"/>
<organism evidence="1 2">
    <name type="scientific">Trichonephila inaurata madagascariensis</name>
    <dbReference type="NCBI Taxonomy" id="2747483"/>
    <lineage>
        <taxon>Eukaryota</taxon>
        <taxon>Metazoa</taxon>
        <taxon>Ecdysozoa</taxon>
        <taxon>Arthropoda</taxon>
        <taxon>Chelicerata</taxon>
        <taxon>Arachnida</taxon>
        <taxon>Araneae</taxon>
        <taxon>Araneomorphae</taxon>
        <taxon>Entelegynae</taxon>
        <taxon>Araneoidea</taxon>
        <taxon>Nephilidae</taxon>
        <taxon>Trichonephila</taxon>
        <taxon>Trichonephila inaurata</taxon>
    </lineage>
</organism>
<sequence>MPRRWKTAGFASSNPVDRSCLLANDGLRQGISLSCFLHPHHQQFLHIFMKEVRSLEIIVRPLAGVTLFIDSFRLSTEHIMDVLWPYCLDKSTTRTP</sequence>
<gene>
    <name evidence="1" type="ORF">TNIN_151611</name>
</gene>
<dbReference type="EMBL" id="BMAV01004418">
    <property type="protein sequence ID" value="GFY44790.1"/>
    <property type="molecule type" value="Genomic_DNA"/>
</dbReference>
<evidence type="ECO:0000313" key="1">
    <source>
        <dbReference type="EMBL" id="GFY44790.1"/>
    </source>
</evidence>
<proteinExistence type="predicted"/>
<dbReference type="AlphaFoldDB" id="A0A8X7BUW6"/>
<keyword evidence="2" id="KW-1185">Reference proteome</keyword>
<dbReference type="Proteomes" id="UP000886998">
    <property type="component" value="Unassembled WGS sequence"/>
</dbReference>
<comment type="caution">
    <text evidence="1">The sequence shown here is derived from an EMBL/GenBank/DDBJ whole genome shotgun (WGS) entry which is preliminary data.</text>
</comment>
<accession>A0A8X7BUW6</accession>
<reference evidence="1" key="1">
    <citation type="submission" date="2020-08" db="EMBL/GenBank/DDBJ databases">
        <title>Multicomponent nature underlies the extraordinary mechanical properties of spider dragline silk.</title>
        <authorList>
            <person name="Kono N."/>
            <person name="Nakamura H."/>
            <person name="Mori M."/>
            <person name="Yoshida Y."/>
            <person name="Ohtoshi R."/>
            <person name="Malay A.D."/>
            <person name="Moran D.A.P."/>
            <person name="Tomita M."/>
            <person name="Numata K."/>
            <person name="Arakawa K."/>
        </authorList>
    </citation>
    <scope>NUCLEOTIDE SEQUENCE</scope>
</reference>
<name>A0A8X7BUW6_9ARAC</name>
<evidence type="ECO:0000313" key="2">
    <source>
        <dbReference type="Proteomes" id="UP000886998"/>
    </source>
</evidence>
<protein>
    <submittedName>
        <fullName evidence="1">Uncharacterized protein</fullName>
    </submittedName>
</protein>